<keyword evidence="1" id="KW-0808">Transferase</keyword>
<dbReference type="PANTHER" id="PTHR11042">
    <property type="entry name" value="EUKARYOTIC TRANSLATION INITIATION FACTOR 2-ALPHA KINASE EIF2-ALPHA KINASE -RELATED"/>
    <property type="match status" value="1"/>
</dbReference>
<protein>
    <recommendedName>
        <fullName evidence="5">Protein kinase domain-containing protein</fullName>
    </recommendedName>
</protein>
<dbReference type="InterPro" id="IPR050339">
    <property type="entry name" value="CC_SR_Kinase"/>
</dbReference>
<comment type="caution">
    <text evidence="6">The sequence shown here is derived from an EMBL/GenBank/DDBJ whole genome shotgun (WGS) entry which is preliminary data.</text>
</comment>
<keyword evidence="7" id="KW-1185">Reference proteome</keyword>
<reference evidence="6" key="1">
    <citation type="submission" date="2021-03" db="EMBL/GenBank/DDBJ databases">
        <authorList>
            <person name="Tran Van P."/>
        </authorList>
    </citation>
    <scope>NUCLEOTIDE SEQUENCE</scope>
</reference>
<dbReference type="Pfam" id="PF00069">
    <property type="entry name" value="Pkinase"/>
    <property type="match status" value="1"/>
</dbReference>
<evidence type="ECO:0000313" key="7">
    <source>
        <dbReference type="Proteomes" id="UP001153148"/>
    </source>
</evidence>
<dbReference type="SUPFAM" id="SSF56112">
    <property type="entry name" value="Protein kinase-like (PK-like)"/>
    <property type="match status" value="1"/>
</dbReference>
<feature type="domain" description="Protein kinase" evidence="5">
    <location>
        <begin position="1"/>
        <end position="102"/>
    </location>
</feature>
<dbReference type="Gene3D" id="1.10.510.10">
    <property type="entry name" value="Transferase(Phosphotransferase) domain 1"/>
    <property type="match status" value="1"/>
</dbReference>
<gene>
    <name evidence="6" type="ORF">TPAB3V08_LOCUS14344</name>
</gene>
<sequence>MTQVQVGDFGLACCFQHSPENVTLISQKNISPDHKGEIGTRLYAAPEQLKGKCDPKSDIYSLGIVLFELLQPFSTSMERSKLITQLKTGNIAPDLMTRAPKL</sequence>
<evidence type="ECO:0000256" key="3">
    <source>
        <dbReference type="ARBA" id="ARBA00022777"/>
    </source>
</evidence>
<evidence type="ECO:0000313" key="6">
    <source>
        <dbReference type="EMBL" id="CAG2067401.1"/>
    </source>
</evidence>
<dbReference type="Proteomes" id="UP001153148">
    <property type="component" value="Unassembled WGS sequence"/>
</dbReference>
<dbReference type="PROSITE" id="PS50011">
    <property type="entry name" value="PROTEIN_KINASE_DOM"/>
    <property type="match status" value="1"/>
</dbReference>
<name>A0ABN7PPA8_TIMPD</name>
<feature type="non-terminal residue" evidence="6">
    <location>
        <position position="102"/>
    </location>
</feature>
<evidence type="ECO:0000259" key="5">
    <source>
        <dbReference type="PROSITE" id="PS50011"/>
    </source>
</evidence>
<keyword evidence="4" id="KW-0067">ATP-binding</keyword>
<dbReference type="EMBL" id="CAJPIN010068442">
    <property type="protein sequence ID" value="CAG2067401.1"/>
    <property type="molecule type" value="Genomic_DNA"/>
</dbReference>
<evidence type="ECO:0000256" key="4">
    <source>
        <dbReference type="ARBA" id="ARBA00022840"/>
    </source>
</evidence>
<evidence type="ECO:0000256" key="2">
    <source>
        <dbReference type="ARBA" id="ARBA00022741"/>
    </source>
</evidence>
<organism evidence="6 7">
    <name type="scientific">Timema podura</name>
    <name type="common">Walking stick</name>
    <dbReference type="NCBI Taxonomy" id="61482"/>
    <lineage>
        <taxon>Eukaryota</taxon>
        <taxon>Metazoa</taxon>
        <taxon>Ecdysozoa</taxon>
        <taxon>Arthropoda</taxon>
        <taxon>Hexapoda</taxon>
        <taxon>Insecta</taxon>
        <taxon>Pterygota</taxon>
        <taxon>Neoptera</taxon>
        <taxon>Polyneoptera</taxon>
        <taxon>Phasmatodea</taxon>
        <taxon>Timematodea</taxon>
        <taxon>Timematoidea</taxon>
        <taxon>Timematidae</taxon>
        <taxon>Timema</taxon>
    </lineage>
</organism>
<evidence type="ECO:0000256" key="1">
    <source>
        <dbReference type="ARBA" id="ARBA00022679"/>
    </source>
</evidence>
<keyword evidence="3" id="KW-0418">Kinase</keyword>
<dbReference type="InterPro" id="IPR000719">
    <property type="entry name" value="Prot_kinase_dom"/>
</dbReference>
<keyword evidence="2" id="KW-0547">Nucleotide-binding</keyword>
<dbReference type="PANTHER" id="PTHR11042:SF187">
    <property type="entry name" value="EUKARYOTIC TRANSLATION INITIATION FACTOR 2-ALPHA KINASE 2"/>
    <property type="match status" value="1"/>
</dbReference>
<dbReference type="InterPro" id="IPR011009">
    <property type="entry name" value="Kinase-like_dom_sf"/>
</dbReference>
<accession>A0ABN7PPA8</accession>
<proteinExistence type="predicted"/>